<dbReference type="PANTHER" id="PTHR21180">
    <property type="entry name" value="ENDONUCLEASE/EXONUCLEASE/PHOSPHATASE FAMILY DOMAIN-CONTAINING PROTEIN 1"/>
    <property type="match status" value="1"/>
</dbReference>
<sequence length="173" mass="17741">MRKRLVGSKADCSSDDSDAPFDVVPAGCAVTAVPHVLSLGAPVRGQPADPQSDPASFDASSKETLLKRYLIALAGLLLSPLALASTPVNINTADAATLAESLDGVGLVKAQAIVAWREANGAFENADQLAQVKGIGASLVDRNRDAIQVDGGKTVKKAKAPKTPRARAGGDED</sequence>
<gene>
    <name evidence="2" type="ORF">IM816_11730</name>
</gene>
<protein>
    <submittedName>
        <fullName evidence="2">Helix-hairpin-helix domain-containing protein</fullName>
    </submittedName>
</protein>
<name>A0ABY4SX66_9GAMM</name>
<keyword evidence="3" id="KW-1185">Reference proteome</keyword>
<dbReference type="PANTHER" id="PTHR21180:SF32">
    <property type="entry name" value="ENDONUCLEASE_EXONUCLEASE_PHOSPHATASE FAMILY DOMAIN-CONTAINING PROTEIN 1"/>
    <property type="match status" value="1"/>
</dbReference>
<dbReference type="Proteomes" id="UP001056681">
    <property type="component" value="Chromosome"/>
</dbReference>
<accession>A0ABY4SX66</accession>
<feature type="region of interest" description="Disordered" evidence="1">
    <location>
        <begin position="150"/>
        <end position="173"/>
    </location>
</feature>
<organism evidence="2 3">
    <name type="scientific">Luteibacter flocculans</name>
    <dbReference type="NCBI Taxonomy" id="2780091"/>
    <lineage>
        <taxon>Bacteria</taxon>
        <taxon>Pseudomonadati</taxon>
        <taxon>Pseudomonadota</taxon>
        <taxon>Gammaproteobacteria</taxon>
        <taxon>Lysobacterales</taxon>
        <taxon>Rhodanobacteraceae</taxon>
        <taxon>Luteibacter</taxon>
    </lineage>
</organism>
<dbReference type="EMBL" id="CP063231">
    <property type="protein sequence ID" value="URL57308.1"/>
    <property type="molecule type" value="Genomic_DNA"/>
</dbReference>
<evidence type="ECO:0000256" key="1">
    <source>
        <dbReference type="SAM" id="MobiDB-lite"/>
    </source>
</evidence>
<reference evidence="2" key="1">
    <citation type="submission" date="2020-10" db="EMBL/GenBank/DDBJ databases">
        <title>Whole-genome sequence of Luteibacter sp. EIF3.</title>
        <authorList>
            <person name="Friedrich I."/>
            <person name="Hertel R."/>
            <person name="Daniel R."/>
        </authorList>
    </citation>
    <scope>NUCLEOTIDE SEQUENCE</scope>
    <source>
        <strain evidence="2">EIF3</strain>
    </source>
</reference>
<evidence type="ECO:0000313" key="2">
    <source>
        <dbReference type="EMBL" id="URL57308.1"/>
    </source>
</evidence>
<dbReference type="Gene3D" id="1.10.150.280">
    <property type="entry name" value="AF1531-like domain"/>
    <property type="match status" value="1"/>
</dbReference>
<dbReference type="InterPro" id="IPR010994">
    <property type="entry name" value="RuvA_2-like"/>
</dbReference>
<evidence type="ECO:0000313" key="3">
    <source>
        <dbReference type="Proteomes" id="UP001056681"/>
    </source>
</evidence>
<dbReference type="Pfam" id="PF12836">
    <property type="entry name" value="HHH_3"/>
    <property type="match status" value="1"/>
</dbReference>
<dbReference type="SUPFAM" id="SSF47781">
    <property type="entry name" value="RuvA domain 2-like"/>
    <property type="match status" value="1"/>
</dbReference>
<proteinExistence type="predicted"/>
<feature type="compositionally biased region" description="Basic residues" evidence="1">
    <location>
        <begin position="154"/>
        <end position="165"/>
    </location>
</feature>
<dbReference type="InterPro" id="IPR051675">
    <property type="entry name" value="Endo/Exo/Phosphatase_dom_1"/>
</dbReference>
<dbReference type="InterPro" id="IPR004509">
    <property type="entry name" value="Competence_ComEA_HhH"/>
</dbReference>
<dbReference type="NCBIfam" id="TIGR00426">
    <property type="entry name" value="competence protein ComEA helix-hairpin-helix repeat region"/>
    <property type="match status" value="1"/>
</dbReference>